<reference evidence="2" key="1">
    <citation type="journal article" date="2019" name="Int. J. Syst. Evol. Microbiol.">
        <title>The Global Catalogue of Microorganisms (GCM) 10K type strain sequencing project: providing services to taxonomists for standard genome sequencing and annotation.</title>
        <authorList>
            <consortium name="The Broad Institute Genomics Platform"/>
            <consortium name="The Broad Institute Genome Sequencing Center for Infectious Disease"/>
            <person name="Wu L."/>
            <person name="Ma J."/>
        </authorList>
    </citation>
    <scope>NUCLEOTIDE SEQUENCE [LARGE SCALE GENOMIC DNA]</scope>
    <source>
        <strain evidence="2">SHR3</strain>
    </source>
</reference>
<accession>A0ABW1ARK2</accession>
<dbReference type="Proteomes" id="UP001595974">
    <property type="component" value="Unassembled WGS sequence"/>
</dbReference>
<evidence type="ECO:0000313" key="2">
    <source>
        <dbReference type="Proteomes" id="UP001595974"/>
    </source>
</evidence>
<comment type="caution">
    <text evidence="1">The sequence shown here is derived from an EMBL/GenBank/DDBJ whole genome shotgun (WGS) entry which is preliminary data.</text>
</comment>
<organism evidence="1 2">
    <name type="scientific">Thauera sinica</name>
    <dbReference type="NCBI Taxonomy" id="2665146"/>
    <lineage>
        <taxon>Bacteria</taxon>
        <taxon>Pseudomonadati</taxon>
        <taxon>Pseudomonadota</taxon>
        <taxon>Betaproteobacteria</taxon>
        <taxon>Rhodocyclales</taxon>
        <taxon>Zoogloeaceae</taxon>
        <taxon>Thauera</taxon>
    </lineage>
</organism>
<protein>
    <recommendedName>
        <fullName evidence="3">DNA recombination protein RmuC</fullName>
    </recommendedName>
</protein>
<evidence type="ECO:0000313" key="1">
    <source>
        <dbReference type="EMBL" id="MFC5769794.1"/>
    </source>
</evidence>
<dbReference type="RefSeq" id="WP_385961145.1">
    <property type="nucleotide sequence ID" value="NZ_JBHSOG010000042.1"/>
</dbReference>
<keyword evidence="2" id="KW-1185">Reference proteome</keyword>
<dbReference type="EMBL" id="JBHSOG010000042">
    <property type="protein sequence ID" value="MFC5769794.1"/>
    <property type="molecule type" value="Genomic_DNA"/>
</dbReference>
<sequence length="129" mass="14402">MTIQIELWALLTFLAGLLLAFFGAAFTGGRILLAQVERRLDERFGAQEKAREEGKSHWDDRFGALEAAVKTATGEAVRIERELLSLKAELPVTYVLREDDIRRQSVIEAKIDGLAVRFENMALRGALNG</sequence>
<name>A0ABW1ARK2_9RHOO</name>
<gene>
    <name evidence="1" type="ORF">ACFPTN_10460</name>
</gene>
<proteinExistence type="predicted"/>
<evidence type="ECO:0008006" key="3">
    <source>
        <dbReference type="Google" id="ProtNLM"/>
    </source>
</evidence>